<feature type="domain" description="Peptidase S8/S53" evidence="8">
    <location>
        <begin position="176"/>
        <end position="397"/>
    </location>
</feature>
<dbReference type="InterPro" id="IPR023827">
    <property type="entry name" value="Peptidase_S8_Asp-AS"/>
</dbReference>
<reference evidence="10 11" key="1">
    <citation type="journal article" date="2011" name="Proc. Natl. Acad. Sci. U.S.A.">
        <title>Evolutionary erosion of yeast sex chromosomes by mating-type switching accidents.</title>
        <authorList>
            <person name="Gordon J.L."/>
            <person name="Armisen D."/>
            <person name="Proux-Wera E."/>
            <person name="Oheigeartaigh S.S."/>
            <person name="Byrne K.P."/>
            <person name="Wolfe K.H."/>
        </authorList>
    </citation>
    <scope>NUCLEOTIDE SEQUENCE [LARGE SCALE GENOMIC DNA]</scope>
    <source>
        <strain evidence="11">ATCC 76901 / BCRC 22586 / CBS 4309 / NBRC 1992 / NRRL Y-12630</strain>
    </source>
</reference>
<dbReference type="MEROPS" id="S08.A50"/>
<reference key="2">
    <citation type="submission" date="2011-08" db="EMBL/GenBank/DDBJ databases">
        <title>Genome sequence of Naumovozyma castellii.</title>
        <authorList>
            <person name="Gordon J.L."/>
            <person name="Armisen D."/>
            <person name="Proux-Wera E."/>
            <person name="OhEigeartaigh S.S."/>
            <person name="Byrne K.P."/>
            <person name="Wolfe K.H."/>
        </authorList>
    </citation>
    <scope>NUCLEOTIDE SEQUENCE</scope>
    <source>
        <strain>Type strain:CBS 4309</strain>
    </source>
</reference>
<feature type="active site" description="Charge relay system" evidence="5">
    <location>
        <position position="178"/>
    </location>
</feature>
<dbReference type="GO" id="GO:0005635">
    <property type="term" value="C:nuclear envelope"/>
    <property type="evidence" value="ECO:0007669"/>
    <property type="project" value="EnsemblFungi"/>
</dbReference>
<dbReference type="PROSITE" id="PS00137">
    <property type="entry name" value="SUBTILASE_HIS"/>
    <property type="match status" value="1"/>
</dbReference>
<sequence>MKVKHFIPQLFLTITFLQEPIYGREYLVSLKQNDSIQSFMDSTITRGRSVKEYLRDKIGKTFSIGSFKGFTVDLTDDLLEAIKKNPLVSDVVPNLRVHAFEDVKDEEGDDDGGQFDNKMQKGKCSVKVQYGAPRHLARLSRRKQLPYDFEDKEAYLDSLKYFYDKRSQGASVNAYIIDSGIYLEHEEFNGRAIPGIDLTGEGSGDYNGHGTHVAGIVGSKSYGVAKKVKLIEIKVLNRLGQGSLAMVLGGIEFAVKHCQETSKKGRCVANLSLGSMRTAILNKAIKAAIDAGLVVVVAAGNNNLNACWYSPASAPEAITVGAFDDRIDAIAKFSNWGQCLDIFAPGVVIKSLSIFKDKEDVTYSGTSMASPTVAGLAALTLDQGVSAEEVKDYILEMGTDNVFHRRSLLFKPGTPNKICFNGVKRNEEEYDDENEEDNEVADTLENIVIPKTGEMPSSIDDSDDKRVAPEEDLVPLGQIHFKRGEENDENRR</sequence>
<dbReference type="InterPro" id="IPR000209">
    <property type="entry name" value="Peptidase_S8/S53_dom"/>
</dbReference>
<dbReference type="InterPro" id="IPR034193">
    <property type="entry name" value="PCSK9_ProteinaseK-like"/>
</dbReference>
<dbReference type="PANTHER" id="PTHR43806:SF13">
    <property type="entry name" value="SUBTILASE-TYPE PROTEINASE RRT12"/>
    <property type="match status" value="1"/>
</dbReference>
<feature type="region of interest" description="Disordered" evidence="7">
    <location>
        <begin position="446"/>
        <end position="492"/>
    </location>
</feature>
<dbReference type="InterPro" id="IPR010259">
    <property type="entry name" value="S8pro/Inhibitor_I9"/>
</dbReference>
<gene>
    <name evidence="10" type="primary">NCAS0D04390</name>
    <name evidence="10" type="ordered locus">NCAS_0D04390</name>
</gene>
<evidence type="ECO:0000256" key="4">
    <source>
        <dbReference type="ARBA" id="ARBA00022825"/>
    </source>
</evidence>
<dbReference type="CDD" id="cd04077">
    <property type="entry name" value="Peptidases_S8_PCSK9_ProteinaseK_like"/>
    <property type="match status" value="1"/>
</dbReference>
<protein>
    <recommendedName>
        <fullName evidence="12">Peptidase S8/S53 domain-containing protein</fullName>
    </recommendedName>
</protein>
<dbReference type="InterPro" id="IPR036852">
    <property type="entry name" value="Peptidase_S8/S53_dom_sf"/>
</dbReference>
<evidence type="ECO:0000256" key="1">
    <source>
        <dbReference type="ARBA" id="ARBA00011073"/>
    </source>
</evidence>
<keyword evidence="3 5" id="KW-0378">Hydrolase</keyword>
<evidence type="ECO:0000313" key="10">
    <source>
        <dbReference type="EMBL" id="CCC70020.1"/>
    </source>
</evidence>
<organism evidence="10 11">
    <name type="scientific">Naumovozyma castellii</name>
    <name type="common">Yeast</name>
    <name type="synonym">Saccharomyces castellii</name>
    <dbReference type="NCBI Taxonomy" id="27288"/>
    <lineage>
        <taxon>Eukaryota</taxon>
        <taxon>Fungi</taxon>
        <taxon>Dikarya</taxon>
        <taxon>Ascomycota</taxon>
        <taxon>Saccharomycotina</taxon>
        <taxon>Saccharomycetes</taxon>
        <taxon>Saccharomycetales</taxon>
        <taxon>Saccharomycetaceae</taxon>
        <taxon>Naumovozyma</taxon>
    </lineage>
</organism>
<evidence type="ECO:0000256" key="2">
    <source>
        <dbReference type="ARBA" id="ARBA00022670"/>
    </source>
</evidence>
<evidence type="ECO:0000259" key="8">
    <source>
        <dbReference type="Pfam" id="PF00082"/>
    </source>
</evidence>
<dbReference type="KEGG" id="ncs:NCAS_0D04390"/>
<evidence type="ECO:0000259" key="9">
    <source>
        <dbReference type="Pfam" id="PF05922"/>
    </source>
</evidence>
<dbReference type="GO" id="GO:0030476">
    <property type="term" value="P:ascospore wall assembly"/>
    <property type="evidence" value="ECO:0007669"/>
    <property type="project" value="EnsemblFungi"/>
</dbReference>
<evidence type="ECO:0000313" key="11">
    <source>
        <dbReference type="Proteomes" id="UP000001640"/>
    </source>
</evidence>
<dbReference type="Pfam" id="PF00082">
    <property type="entry name" value="Peptidase_S8"/>
    <property type="match status" value="1"/>
</dbReference>
<dbReference type="InterPro" id="IPR023828">
    <property type="entry name" value="Peptidase_S8_Ser-AS"/>
</dbReference>
<dbReference type="PRINTS" id="PR00723">
    <property type="entry name" value="SUBTILISIN"/>
</dbReference>
<dbReference type="PROSITE" id="PS00138">
    <property type="entry name" value="SUBTILASE_SER"/>
    <property type="match status" value="1"/>
</dbReference>
<dbReference type="InParanoid" id="G0VEM9"/>
<dbReference type="HOGENOM" id="CLU_011263_1_0_1"/>
<feature type="compositionally biased region" description="Basic and acidic residues" evidence="7">
    <location>
        <begin position="482"/>
        <end position="492"/>
    </location>
</feature>
<dbReference type="EMBL" id="HE576755">
    <property type="protein sequence ID" value="CCC70020.1"/>
    <property type="molecule type" value="Genomic_DNA"/>
</dbReference>
<dbReference type="eggNOG" id="KOG1153">
    <property type="taxonomic scope" value="Eukaryota"/>
</dbReference>
<dbReference type="GO" id="GO:0004252">
    <property type="term" value="F:serine-type endopeptidase activity"/>
    <property type="evidence" value="ECO:0007669"/>
    <property type="project" value="UniProtKB-UniRule"/>
</dbReference>
<dbReference type="SUPFAM" id="SSF52743">
    <property type="entry name" value="Subtilisin-like"/>
    <property type="match status" value="1"/>
</dbReference>
<dbReference type="OrthoDB" id="206201at2759"/>
<evidence type="ECO:0000256" key="6">
    <source>
        <dbReference type="RuleBase" id="RU003355"/>
    </source>
</evidence>
<dbReference type="InterPro" id="IPR022398">
    <property type="entry name" value="Peptidase_S8_His-AS"/>
</dbReference>
<dbReference type="AlphaFoldDB" id="G0VEM9"/>
<evidence type="ECO:0000256" key="7">
    <source>
        <dbReference type="SAM" id="MobiDB-lite"/>
    </source>
</evidence>
<evidence type="ECO:0008006" key="12">
    <source>
        <dbReference type="Google" id="ProtNLM"/>
    </source>
</evidence>
<keyword evidence="4 5" id="KW-0720">Serine protease</keyword>
<dbReference type="OMA" id="YWASPAS"/>
<dbReference type="Pfam" id="PF05922">
    <property type="entry name" value="Inhibitor_I9"/>
    <property type="match status" value="1"/>
</dbReference>
<keyword evidence="2 5" id="KW-0645">Protease</keyword>
<dbReference type="FunCoup" id="G0VEM9">
    <property type="interactions" value="31"/>
</dbReference>
<dbReference type="SUPFAM" id="SSF54897">
    <property type="entry name" value="Protease propeptides/inhibitors"/>
    <property type="match status" value="1"/>
</dbReference>
<dbReference type="InterPro" id="IPR050131">
    <property type="entry name" value="Peptidase_S8_subtilisin-like"/>
</dbReference>
<dbReference type="PROSITE" id="PS00136">
    <property type="entry name" value="SUBTILASE_ASP"/>
    <property type="match status" value="1"/>
</dbReference>
<dbReference type="STRING" id="1064592.G0VEM9"/>
<proteinExistence type="inferred from homology"/>
<name>G0VEM9_NAUCA</name>
<dbReference type="FunFam" id="3.40.50.200:FF:000007">
    <property type="entry name" value="Subtilisin-like serine protease"/>
    <property type="match status" value="1"/>
</dbReference>
<dbReference type="Gene3D" id="3.40.50.200">
    <property type="entry name" value="Peptidase S8/S53 domain"/>
    <property type="match status" value="1"/>
</dbReference>
<dbReference type="GeneID" id="96903626"/>
<dbReference type="Proteomes" id="UP000001640">
    <property type="component" value="Chromosome 4"/>
</dbReference>
<dbReference type="RefSeq" id="XP_003676381.1">
    <property type="nucleotide sequence ID" value="XM_003676333.1"/>
</dbReference>
<dbReference type="GO" id="GO:0005619">
    <property type="term" value="C:ascospore wall"/>
    <property type="evidence" value="ECO:0007669"/>
    <property type="project" value="EnsemblFungi"/>
</dbReference>
<evidence type="ECO:0000256" key="5">
    <source>
        <dbReference type="PROSITE-ProRule" id="PRU01240"/>
    </source>
</evidence>
<feature type="domain" description="Inhibitor I9" evidence="9">
    <location>
        <begin position="27"/>
        <end position="98"/>
    </location>
</feature>
<dbReference type="GO" id="GO:0006508">
    <property type="term" value="P:proteolysis"/>
    <property type="evidence" value="ECO:0007669"/>
    <property type="project" value="UniProtKB-KW"/>
</dbReference>
<dbReference type="PROSITE" id="PS51892">
    <property type="entry name" value="SUBTILASE"/>
    <property type="match status" value="1"/>
</dbReference>
<feature type="active site" description="Charge relay system" evidence="5">
    <location>
        <position position="209"/>
    </location>
</feature>
<keyword evidence="11" id="KW-1185">Reference proteome</keyword>
<dbReference type="InterPro" id="IPR015500">
    <property type="entry name" value="Peptidase_S8_subtilisin-rel"/>
</dbReference>
<evidence type="ECO:0000256" key="3">
    <source>
        <dbReference type="ARBA" id="ARBA00022801"/>
    </source>
</evidence>
<comment type="similarity">
    <text evidence="1 5 6">Belongs to the peptidase S8 family.</text>
</comment>
<accession>G0VEM9</accession>
<feature type="active site" description="Charge relay system" evidence="5">
    <location>
        <position position="367"/>
    </location>
</feature>
<dbReference type="PANTHER" id="PTHR43806">
    <property type="entry name" value="PEPTIDASE S8"/>
    <property type="match status" value="1"/>
</dbReference>